<proteinExistence type="predicted"/>
<feature type="compositionally biased region" description="Polar residues" evidence="1">
    <location>
        <begin position="28"/>
        <end position="37"/>
    </location>
</feature>
<organism evidence="2 3">
    <name type="scientific">Cirrhinus mrigala</name>
    <name type="common">Mrigala</name>
    <dbReference type="NCBI Taxonomy" id="683832"/>
    <lineage>
        <taxon>Eukaryota</taxon>
        <taxon>Metazoa</taxon>
        <taxon>Chordata</taxon>
        <taxon>Craniata</taxon>
        <taxon>Vertebrata</taxon>
        <taxon>Euteleostomi</taxon>
        <taxon>Actinopterygii</taxon>
        <taxon>Neopterygii</taxon>
        <taxon>Teleostei</taxon>
        <taxon>Ostariophysi</taxon>
        <taxon>Cypriniformes</taxon>
        <taxon>Cyprinidae</taxon>
        <taxon>Labeoninae</taxon>
        <taxon>Labeonini</taxon>
        <taxon>Cirrhinus</taxon>
    </lineage>
</organism>
<accession>A0ABD0NPC0</accession>
<evidence type="ECO:0000313" key="3">
    <source>
        <dbReference type="Proteomes" id="UP001529510"/>
    </source>
</evidence>
<dbReference type="Proteomes" id="UP001529510">
    <property type="component" value="Unassembled WGS sequence"/>
</dbReference>
<feature type="non-terminal residue" evidence="2">
    <location>
        <position position="53"/>
    </location>
</feature>
<sequence length="53" mass="5686">SKVGVLFRPMLPLTHLHDQEPLVPKALPSSQSDTTPQPDAPPTSFHLTNGDAV</sequence>
<evidence type="ECO:0000313" key="2">
    <source>
        <dbReference type="EMBL" id="KAL0163030.1"/>
    </source>
</evidence>
<comment type="caution">
    <text evidence="2">The sequence shown here is derived from an EMBL/GenBank/DDBJ whole genome shotgun (WGS) entry which is preliminary data.</text>
</comment>
<keyword evidence="3" id="KW-1185">Reference proteome</keyword>
<protein>
    <submittedName>
        <fullName evidence="2">Uncharacterized protein</fullName>
    </submittedName>
</protein>
<reference evidence="2 3" key="1">
    <citation type="submission" date="2024-05" db="EMBL/GenBank/DDBJ databases">
        <title>Genome sequencing and assembly of Indian major carp, Cirrhinus mrigala (Hamilton, 1822).</title>
        <authorList>
            <person name="Mohindra V."/>
            <person name="Chowdhury L.M."/>
            <person name="Lal K."/>
            <person name="Jena J.K."/>
        </authorList>
    </citation>
    <scope>NUCLEOTIDE SEQUENCE [LARGE SCALE GENOMIC DNA]</scope>
    <source>
        <strain evidence="2">CM1030</strain>
        <tissue evidence="2">Blood</tissue>
    </source>
</reference>
<dbReference type="EMBL" id="JAMKFB020000021">
    <property type="protein sequence ID" value="KAL0163030.1"/>
    <property type="molecule type" value="Genomic_DNA"/>
</dbReference>
<dbReference type="AlphaFoldDB" id="A0ABD0NPC0"/>
<gene>
    <name evidence="2" type="ORF">M9458_042426</name>
</gene>
<feature type="region of interest" description="Disordered" evidence="1">
    <location>
        <begin position="14"/>
        <end position="53"/>
    </location>
</feature>
<name>A0ABD0NPC0_CIRMR</name>
<feature type="non-terminal residue" evidence="2">
    <location>
        <position position="1"/>
    </location>
</feature>
<evidence type="ECO:0000256" key="1">
    <source>
        <dbReference type="SAM" id="MobiDB-lite"/>
    </source>
</evidence>